<keyword evidence="8" id="KW-1015">Disulfide bond</keyword>
<comment type="function">
    <text evidence="11">Catalyzes the reduction of ribonucleotides to deoxyribonucleotides. May function to provide a pool of deoxyribonucleotide precursors for DNA repair during oxygen limitation and/or for immediate growth after restoration of oxygen.</text>
</comment>
<dbReference type="Proteomes" id="UP000727490">
    <property type="component" value="Unassembled WGS sequence"/>
</dbReference>
<dbReference type="InterPro" id="IPR000788">
    <property type="entry name" value="RNR_lg_C"/>
</dbReference>
<dbReference type="InterPro" id="IPR013509">
    <property type="entry name" value="RNR_lsu_N"/>
</dbReference>
<keyword evidence="6 11" id="KW-0560">Oxidoreductase</keyword>
<organism evidence="14 15">
    <name type="scientific">Arthrospiribacter ruber</name>
    <dbReference type="NCBI Taxonomy" id="2487934"/>
    <lineage>
        <taxon>Bacteria</taxon>
        <taxon>Pseudomonadati</taxon>
        <taxon>Bacteroidota</taxon>
        <taxon>Cytophagia</taxon>
        <taxon>Cytophagales</taxon>
        <taxon>Cyclobacteriaceae</taxon>
        <taxon>Arthrospiribacter</taxon>
    </lineage>
</organism>
<keyword evidence="5 11" id="KW-0547">Nucleotide-binding</keyword>
<sequence>MQEITDKAHTLLKSRYLLEDVKSHSLESPEQMFSRVAVAVGNAEKNYRTHQSKSFWEGRFFELMRNYLFLPNSTTLINAGKPFQQLCACFVLPVSDDKAAMDECMRVSAMIQENSGGTGYDLSGLNPRGETTLKGESYKGPIDFIRQIDSLTEIIMKPGRRKGANMGALHVSHPDIEEFVNAKVSGSDFQNFNISVGITDEFMQAMFQDKVFELIHPESGEVIRKIPAKYLWKSIVRQAWWNGDPGILFLDEINRHNPTPSLGRITGTNPCGEVPLLPYEACNLGSLNLAKMVALPFSKSSFINWKKLGETVNTAIRFLDNVIDVNNYPIPQIEFMAKGNRKVGLGVMGWADMLIRLGIPYTSNEAIELASKIMKFIKEKSWNASFDLALEREPFPNWEKSIYYPMQPLRNATCTAIAPTGSISFLAEVSPSIEPLFTLNNRQEYQLKNQTPQSLNPALESILTSRGLYSKGIIDRICAEGKLKNIPGLPEDLKELFKTAQEVPFQIHLKHQLAFQNHTDNAISKTINLPESATMTEVDWAFKMAWYGGAKGVTVYRNRSKEHQPFESIDGQIVHEQCFCNDSLLYLNSIHARLKKLLT</sequence>
<evidence type="ECO:0000256" key="4">
    <source>
        <dbReference type="ARBA" id="ARBA00022634"/>
    </source>
</evidence>
<keyword evidence="7" id="KW-0215">Deoxyribonucleotide synthesis</keyword>
<evidence type="ECO:0000313" key="15">
    <source>
        <dbReference type="Proteomes" id="UP000727490"/>
    </source>
</evidence>
<feature type="domain" description="Ribonucleotide reductase large subunit C-terminal" evidence="13">
    <location>
        <begin position="88"/>
        <end position="403"/>
    </location>
</feature>
<evidence type="ECO:0000256" key="7">
    <source>
        <dbReference type="ARBA" id="ARBA00023116"/>
    </source>
</evidence>
<accession>A0A951ME88</accession>
<dbReference type="RefSeq" id="WP_219292715.1">
    <property type="nucleotide sequence ID" value="NZ_RPHB01000008.1"/>
</dbReference>
<dbReference type="EC" id="1.17.4.1" evidence="11"/>
<protein>
    <recommendedName>
        <fullName evidence="11">Vitamin B12-dependent ribonucleotide reductase</fullName>
        <ecNumber evidence="11">1.17.4.1</ecNumber>
    </recommendedName>
</protein>
<name>A0A951ME88_9BACT</name>
<dbReference type="PANTHER" id="PTHR43371:SF1">
    <property type="entry name" value="RIBONUCLEOSIDE-DIPHOSPHATE REDUCTASE"/>
    <property type="match status" value="1"/>
</dbReference>
<evidence type="ECO:0000256" key="8">
    <source>
        <dbReference type="ARBA" id="ARBA00023157"/>
    </source>
</evidence>
<dbReference type="GO" id="GO:0071897">
    <property type="term" value="P:DNA biosynthetic process"/>
    <property type="evidence" value="ECO:0007669"/>
    <property type="project" value="UniProtKB-KW"/>
</dbReference>
<dbReference type="Pfam" id="PF00317">
    <property type="entry name" value="Ribonuc_red_lgN"/>
    <property type="match status" value="1"/>
</dbReference>
<keyword evidence="15" id="KW-1185">Reference proteome</keyword>
<evidence type="ECO:0000256" key="2">
    <source>
        <dbReference type="ARBA" id="ARBA00007405"/>
    </source>
</evidence>
<evidence type="ECO:0000259" key="13">
    <source>
        <dbReference type="Pfam" id="PF02867"/>
    </source>
</evidence>
<dbReference type="Pfam" id="PF02867">
    <property type="entry name" value="Ribonuc_red_lgC"/>
    <property type="match status" value="2"/>
</dbReference>
<dbReference type="InterPro" id="IPR013344">
    <property type="entry name" value="RNR_NrdJ/NrdZ"/>
</dbReference>
<evidence type="ECO:0000256" key="10">
    <source>
        <dbReference type="ARBA" id="ARBA00047754"/>
    </source>
</evidence>
<proteinExistence type="inferred from homology"/>
<dbReference type="NCBIfam" id="TIGR02504">
    <property type="entry name" value="NrdJ_Z"/>
    <property type="match status" value="1"/>
</dbReference>
<evidence type="ECO:0000313" key="14">
    <source>
        <dbReference type="EMBL" id="MBW3469539.1"/>
    </source>
</evidence>
<evidence type="ECO:0000256" key="5">
    <source>
        <dbReference type="ARBA" id="ARBA00022741"/>
    </source>
</evidence>
<evidence type="ECO:0000256" key="6">
    <source>
        <dbReference type="ARBA" id="ARBA00023002"/>
    </source>
</evidence>
<comment type="cofactor">
    <cofactor evidence="1 11">
        <name>adenosylcob(III)alamin</name>
        <dbReference type="ChEBI" id="CHEBI:18408"/>
    </cofactor>
</comment>
<evidence type="ECO:0000256" key="1">
    <source>
        <dbReference type="ARBA" id="ARBA00001922"/>
    </source>
</evidence>
<evidence type="ECO:0000256" key="9">
    <source>
        <dbReference type="ARBA" id="ARBA00023285"/>
    </source>
</evidence>
<dbReference type="CDD" id="cd02888">
    <property type="entry name" value="RNR_II_dimer"/>
    <property type="match status" value="1"/>
</dbReference>
<dbReference type="GO" id="GO:0004748">
    <property type="term" value="F:ribonucleoside-diphosphate reductase activity, thioredoxin disulfide as acceptor"/>
    <property type="evidence" value="ECO:0007669"/>
    <property type="project" value="UniProtKB-EC"/>
</dbReference>
<comment type="catalytic activity">
    <reaction evidence="10 11">
        <text>a 2'-deoxyribonucleoside 5'-diphosphate + [thioredoxin]-disulfide + H2O = a ribonucleoside 5'-diphosphate + [thioredoxin]-dithiol</text>
        <dbReference type="Rhea" id="RHEA:23252"/>
        <dbReference type="Rhea" id="RHEA-COMP:10698"/>
        <dbReference type="Rhea" id="RHEA-COMP:10700"/>
        <dbReference type="ChEBI" id="CHEBI:15377"/>
        <dbReference type="ChEBI" id="CHEBI:29950"/>
        <dbReference type="ChEBI" id="CHEBI:50058"/>
        <dbReference type="ChEBI" id="CHEBI:57930"/>
        <dbReference type="ChEBI" id="CHEBI:73316"/>
        <dbReference type="EC" id="1.17.4.1"/>
    </reaction>
</comment>
<feature type="domain" description="Ribonucleotide reductase large subunit C-terminal" evidence="13">
    <location>
        <begin position="408"/>
        <end position="556"/>
    </location>
</feature>
<evidence type="ECO:0000256" key="11">
    <source>
        <dbReference type="RuleBase" id="RU364064"/>
    </source>
</evidence>
<reference evidence="14 15" key="1">
    <citation type="journal article" date="2020" name="Syst. Appl. Microbiol.">
        <title>Arthrospiribacter ruber gen. nov., sp. nov., a novel bacterium isolated from Arthrospira cultures.</title>
        <authorList>
            <person name="Waleron M."/>
            <person name="Misztak A."/>
            <person name="Waleron M.M."/>
            <person name="Furmaniak M."/>
            <person name="Mrozik A."/>
            <person name="Waleron K."/>
        </authorList>
    </citation>
    <scope>NUCLEOTIDE SEQUENCE [LARGE SCALE GENOMIC DNA]</scope>
    <source>
        <strain evidence="14 15">DPMB0001</strain>
    </source>
</reference>
<comment type="similarity">
    <text evidence="2 11">Belongs to the ribonucleoside diphosphate reductase class-2 family.</text>
</comment>
<dbReference type="PANTHER" id="PTHR43371">
    <property type="entry name" value="VITAMIN B12-DEPENDENT RIBONUCLEOTIDE REDUCTASE"/>
    <property type="match status" value="1"/>
</dbReference>
<evidence type="ECO:0000256" key="3">
    <source>
        <dbReference type="ARBA" id="ARBA00022628"/>
    </source>
</evidence>
<keyword evidence="4 11" id="KW-0237">DNA synthesis</keyword>
<dbReference type="GO" id="GO:0031419">
    <property type="term" value="F:cobalamin binding"/>
    <property type="evidence" value="ECO:0007669"/>
    <property type="project" value="UniProtKB-KW"/>
</dbReference>
<dbReference type="AlphaFoldDB" id="A0A951ME88"/>
<keyword evidence="9 11" id="KW-0170">Cobalt</keyword>
<gene>
    <name evidence="14" type="ORF">EGN73_17205</name>
</gene>
<comment type="caution">
    <text evidence="14">The sequence shown here is derived from an EMBL/GenBank/DDBJ whole genome shotgun (WGS) entry which is preliminary data.</text>
</comment>
<dbReference type="GO" id="GO:0005524">
    <property type="term" value="F:ATP binding"/>
    <property type="evidence" value="ECO:0007669"/>
    <property type="project" value="InterPro"/>
</dbReference>
<feature type="domain" description="Ribonucleotide reductase large subunit N-terminal" evidence="12">
    <location>
        <begin position="6"/>
        <end position="83"/>
    </location>
</feature>
<evidence type="ECO:0000259" key="12">
    <source>
        <dbReference type="Pfam" id="PF00317"/>
    </source>
</evidence>
<keyword evidence="3 11" id="KW-0846">Cobalamin</keyword>
<dbReference type="InterPro" id="IPR050862">
    <property type="entry name" value="RdRp_reductase_class-2"/>
</dbReference>
<dbReference type="EMBL" id="RPHB01000008">
    <property type="protein sequence ID" value="MBW3469539.1"/>
    <property type="molecule type" value="Genomic_DNA"/>
</dbReference>
<dbReference type="GO" id="GO:0009263">
    <property type="term" value="P:deoxyribonucleotide biosynthetic process"/>
    <property type="evidence" value="ECO:0007669"/>
    <property type="project" value="UniProtKB-KW"/>
</dbReference>